<comment type="caution">
    <text evidence="2">The sequence shown here is derived from an EMBL/GenBank/DDBJ whole genome shotgun (WGS) entry which is preliminary data.</text>
</comment>
<evidence type="ECO:0000313" key="2">
    <source>
        <dbReference type="EMBL" id="MFC5174145.1"/>
    </source>
</evidence>
<name>A0ABW0BA88_9ACTN</name>
<keyword evidence="1" id="KW-1133">Transmembrane helix</keyword>
<evidence type="ECO:0000313" key="3">
    <source>
        <dbReference type="Proteomes" id="UP001596208"/>
    </source>
</evidence>
<dbReference type="RefSeq" id="WP_053929218.1">
    <property type="nucleotide sequence ID" value="NZ_JBFADZ010000031.1"/>
</dbReference>
<feature type="transmembrane region" description="Helical" evidence="1">
    <location>
        <begin position="6"/>
        <end position="25"/>
    </location>
</feature>
<reference evidence="3" key="1">
    <citation type="journal article" date="2019" name="Int. J. Syst. Evol. Microbiol.">
        <title>The Global Catalogue of Microorganisms (GCM) 10K type strain sequencing project: providing services to taxonomists for standard genome sequencing and annotation.</title>
        <authorList>
            <consortium name="The Broad Institute Genomics Platform"/>
            <consortium name="The Broad Institute Genome Sequencing Center for Infectious Disease"/>
            <person name="Wu L."/>
            <person name="Ma J."/>
        </authorList>
    </citation>
    <scope>NUCLEOTIDE SEQUENCE [LARGE SCALE GENOMIC DNA]</scope>
    <source>
        <strain evidence="3">CGMCC 4.1721</strain>
    </source>
</reference>
<sequence>MLHRLVEGMTVVLLASVPVMVALVVHSVSEGLVPTAVLDARSRRHLPPWLIAACLSQLVCSWITEMAPAPEWVHALLLAAVAAVLLRARARPWRRASAMA</sequence>
<keyword evidence="1" id="KW-0812">Transmembrane</keyword>
<dbReference type="Proteomes" id="UP001596208">
    <property type="component" value="Unassembled WGS sequence"/>
</dbReference>
<gene>
    <name evidence="2" type="ORF">ACFPRK_26675</name>
</gene>
<protein>
    <submittedName>
        <fullName evidence="2">Uncharacterized protein</fullName>
    </submittedName>
</protein>
<accession>A0ABW0BA88</accession>
<keyword evidence="1" id="KW-0472">Membrane</keyword>
<feature type="transmembrane region" description="Helical" evidence="1">
    <location>
        <begin position="72"/>
        <end position="90"/>
    </location>
</feature>
<organism evidence="2 3">
    <name type="scientific">Streptomyces mutomycini</name>
    <dbReference type="NCBI Taxonomy" id="284036"/>
    <lineage>
        <taxon>Bacteria</taxon>
        <taxon>Bacillati</taxon>
        <taxon>Actinomycetota</taxon>
        <taxon>Actinomycetes</taxon>
        <taxon>Kitasatosporales</taxon>
        <taxon>Streptomycetaceae</taxon>
        <taxon>Streptomyces</taxon>
    </lineage>
</organism>
<keyword evidence="3" id="KW-1185">Reference proteome</keyword>
<dbReference type="EMBL" id="JBHSKI010000014">
    <property type="protein sequence ID" value="MFC5174145.1"/>
    <property type="molecule type" value="Genomic_DNA"/>
</dbReference>
<evidence type="ECO:0000256" key="1">
    <source>
        <dbReference type="SAM" id="Phobius"/>
    </source>
</evidence>
<proteinExistence type="predicted"/>